<dbReference type="EnsemblFungi" id="EJT74688">
    <property type="protein sequence ID" value="EJT74688"/>
    <property type="gene ID" value="GGTG_08526"/>
</dbReference>
<comment type="similarity">
    <text evidence="2 10">Belongs to the TrkH potassium transport family.</text>
</comment>
<dbReference type="PANTHER" id="PTHR31064:SF5">
    <property type="entry name" value="POTASSIUM ION TRANSPORTER (EUROFUNG)"/>
    <property type="match status" value="1"/>
</dbReference>
<keyword evidence="5 10" id="KW-0812">Transmembrane</keyword>
<evidence type="ECO:0000256" key="8">
    <source>
        <dbReference type="ARBA" id="ARBA00023065"/>
    </source>
</evidence>
<reference evidence="14" key="1">
    <citation type="submission" date="2010-07" db="EMBL/GenBank/DDBJ databases">
        <title>The genome sequence of Gaeumannomyces graminis var. tritici strain R3-111a-1.</title>
        <authorList>
            <consortium name="The Broad Institute Genome Sequencing Platform"/>
            <person name="Ma L.-J."/>
            <person name="Dead R."/>
            <person name="Young S."/>
            <person name="Zeng Q."/>
            <person name="Koehrsen M."/>
            <person name="Alvarado L."/>
            <person name="Berlin A."/>
            <person name="Chapman S.B."/>
            <person name="Chen Z."/>
            <person name="Freedman E."/>
            <person name="Gellesch M."/>
            <person name="Goldberg J."/>
            <person name="Griggs A."/>
            <person name="Gujja S."/>
            <person name="Heilman E.R."/>
            <person name="Heiman D."/>
            <person name="Hepburn T."/>
            <person name="Howarth C."/>
            <person name="Jen D."/>
            <person name="Larson L."/>
            <person name="Mehta T."/>
            <person name="Neiman D."/>
            <person name="Pearson M."/>
            <person name="Roberts A."/>
            <person name="Saif S."/>
            <person name="Shea T."/>
            <person name="Shenoy N."/>
            <person name="Sisk P."/>
            <person name="Stolte C."/>
            <person name="Sykes S."/>
            <person name="Walk T."/>
            <person name="White J."/>
            <person name="Yandava C."/>
            <person name="Haas B."/>
            <person name="Nusbaum C."/>
            <person name="Birren B."/>
        </authorList>
    </citation>
    <scope>NUCLEOTIDE SEQUENCE [LARGE SCALE GENOMIC DNA]</scope>
    <source>
        <strain evidence="14">R3-111a-1</strain>
    </source>
</reference>
<comment type="subcellular location">
    <subcellularLocation>
        <location evidence="1">Membrane</location>
        <topology evidence="1">Multi-pass membrane protein</topology>
    </subcellularLocation>
</comment>
<dbReference type="Pfam" id="PF02386">
    <property type="entry name" value="TrkH"/>
    <property type="match status" value="1"/>
</dbReference>
<feature type="transmembrane region" description="Helical" evidence="10">
    <location>
        <begin position="464"/>
        <end position="484"/>
    </location>
</feature>
<dbReference type="GO" id="GO:0140107">
    <property type="term" value="F:high-affinity potassium ion transmembrane transporter activity"/>
    <property type="evidence" value="ECO:0007669"/>
    <property type="project" value="TreeGrafter"/>
</dbReference>
<feature type="region of interest" description="Disordered" evidence="11">
    <location>
        <begin position="189"/>
        <end position="208"/>
    </location>
</feature>
<feature type="compositionally biased region" description="Polar residues" evidence="11">
    <location>
        <begin position="229"/>
        <end position="239"/>
    </location>
</feature>
<dbReference type="OrthoDB" id="9999863at2759"/>
<evidence type="ECO:0000256" key="4">
    <source>
        <dbReference type="ARBA" id="ARBA00022538"/>
    </source>
</evidence>
<name>J3P4U0_GAET3</name>
<dbReference type="InterPro" id="IPR004773">
    <property type="entry name" value="K/Na_transp_Trk1/HKT1"/>
</dbReference>
<keyword evidence="8 10" id="KW-0406">Ion transport</keyword>
<dbReference type="NCBIfam" id="TIGR00934">
    <property type="entry name" value="2a38euk"/>
    <property type="match status" value="1"/>
</dbReference>
<evidence type="ECO:0000256" key="11">
    <source>
        <dbReference type="SAM" id="MobiDB-lite"/>
    </source>
</evidence>
<dbReference type="VEuPathDB" id="FungiDB:GGTG_08526"/>
<organism evidence="12">
    <name type="scientific">Gaeumannomyces tritici (strain R3-111a-1)</name>
    <name type="common">Wheat and barley take-all root rot fungus</name>
    <name type="synonym">Gaeumannomyces graminis var. tritici</name>
    <dbReference type="NCBI Taxonomy" id="644352"/>
    <lineage>
        <taxon>Eukaryota</taxon>
        <taxon>Fungi</taxon>
        <taxon>Dikarya</taxon>
        <taxon>Ascomycota</taxon>
        <taxon>Pezizomycotina</taxon>
        <taxon>Sordariomycetes</taxon>
        <taxon>Sordariomycetidae</taxon>
        <taxon>Magnaporthales</taxon>
        <taxon>Magnaporthaceae</taxon>
        <taxon>Gaeumannomyces</taxon>
    </lineage>
</organism>
<keyword evidence="4 10" id="KW-0633">Potassium transport</keyword>
<proteinExistence type="inferred from homology"/>
<dbReference type="GO" id="GO:0005886">
    <property type="term" value="C:plasma membrane"/>
    <property type="evidence" value="ECO:0007669"/>
    <property type="project" value="InterPro"/>
</dbReference>
<evidence type="ECO:0000256" key="6">
    <source>
        <dbReference type="ARBA" id="ARBA00022958"/>
    </source>
</evidence>
<evidence type="ECO:0000256" key="1">
    <source>
        <dbReference type="ARBA" id="ARBA00004141"/>
    </source>
</evidence>
<dbReference type="InterPro" id="IPR015958">
    <property type="entry name" value="Trk1_fungi"/>
</dbReference>
<feature type="transmembrane region" description="Helical" evidence="10">
    <location>
        <begin position="526"/>
        <end position="546"/>
    </location>
</feature>
<evidence type="ECO:0000256" key="9">
    <source>
        <dbReference type="ARBA" id="ARBA00023136"/>
    </source>
</evidence>
<gene>
    <name evidence="13" type="primary">20348984</name>
    <name evidence="12" type="ORF">GGTG_08526</name>
</gene>
<dbReference type="PIRSF" id="PIRSF002450">
    <property type="entry name" value="K+_transpter_TRK"/>
    <property type="match status" value="1"/>
</dbReference>
<evidence type="ECO:0000313" key="14">
    <source>
        <dbReference type="Proteomes" id="UP000006039"/>
    </source>
</evidence>
<feature type="transmembrane region" description="Helical" evidence="10">
    <location>
        <begin position="402"/>
        <end position="426"/>
    </location>
</feature>
<dbReference type="HOGENOM" id="CLU_005947_5_0_1"/>
<keyword evidence="7 10" id="KW-1133">Transmembrane helix</keyword>
<feature type="transmembrane region" description="Helical" evidence="10">
    <location>
        <begin position="327"/>
        <end position="351"/>
    </location>
</feature>
<dbReference type="GO" id="GO:1990573">
    <property type="term" value="P:potassium ion import across plasma membrane"/>
    <property type="evidence" value="ECO:0007669"/>
    <property type="project" value="TreeGrafter"/>
</dbReference>
<evidence type="ECO:0000256" key="5">
    <source>
        <dbReference type="ARBA" id="ARBA00022692"/>
    </source>
</evidence>
<dbReference type="GO" id="GO:0030007">
    <property type="term" value="P:intracellular potassium ion homeostasis"/>
    <property type="evidence" value="ECO:0007669"/>
    <property type="project" value="UniProtKB-UniRule"/>
</dbReference>
<evidence type="ECO:0000313" key="12">
    <source>
        <dbReference type="EMBL" id="EJT74688.1"/>
    </source>
</evidence>
<reference evidence="13" key="5">
    <citation type="submission" date="2018-04" db="UniProtKB">
        <authorList>
            <consortium name="EnsemblFungi"/>
        </authorList>
    </citation>
    <scope>IDENTIFICATION</scope>
    <source>
        <strain evidence="13">R3-111a-1</strain>
    </source>
</reference>
<keyword evidence="14" id="KW-1185">Reference proteome</keyword>
<feature type="transmembrane region" description="Helical" evidence="10">
    <location>
        <begin position="65"/>
        <end position="90"/>
    </location>
</feature>
<evidence type="ECO:0000256" key="3">
    <source>
        <dbReference type="ARBA" id="ARBA00022448"/>
    </source>
</evidence>
<accession>J3P4U0</accession>
<reference evidence="13" key="4">
    <citation type="journal article" date="2015" name="G3 (Bethesda)">
        <title>Genome sequences of three phytopathogenic species of the Magnaporthaceae family of fungi.</title>
        <authorList>
            <person name="Okagaki L.H."/>
            <person name="Nunes C.C."/>
            <person name="Sailsbery J."/>
            <person name="Clay B."/>
            <person name="Brown D."/>
            <person name="John T."/>
            <person name="Oh Y."/>
            <person name="Young N."/>
            <person name="Fitzgerald M."/>
            <person name="Haas B.J."/>
            <person name="Zeng Q."/>
            <person name="Young S."/>
            <person name="Adiconis X."/>
            <person name="Fan L."/>
            <person name="Levin J.Z."/>
            <person name="Mitchell T.K."/>
            <person name="Okubara P.A."/>
            <person name="Farman M.L."/>
            <person name="Kohn L.M."/>
            <person name="Birren B."/>
            <person name="Ma L.-J."/>
            <person name="Dean R.A."/>
        </authorList>
    </citation>
    <scope>NUCLEOTIDE SEQUENCE</scope>
    <source>
        <strain evidence="13">R3-111a-1</strain>
    </source>
</reference>
<protein>
    <recommendedName>
        <fullName evidence="10">Potassium transport protein</fullName>
    </recommendedName>
</protein>
<evidence type="ECO:0000256" key="7">
    <source>
        <dbReference type="ARBA" id="ARBA00022989"/>
    </source>
</evidence>
<sequence length="702" mass="77780">MWRPSVNFISLHYLWILFCSFLAFPILSPYGNLAAVDVFFFGCSSSTESGLNTIDVKELKTYQQLFIYVIPIITNLCFVNVMVVVIRLYWFQKRMKTLKPVPPSASVDDTEAQAGETKAMVTSPDSDALPLVRSNHFVQPIANKDAAVGGEGIKLEPEPEPEPEPVPSQRVTSIKFDADTALPRRISTEDAVALRIPGPRERDSGHPIVKVATDGRSSASQLDEDQESIKPTSHASSAGPSRRRTFHTARRLSLTHSIEKTASSLLVLGPTPTIDRPRPSSLSTRPRVADLPQLSRQVTVGRNSNFYNLTERDREVLGGIEYRSLKLLLKIVSSYFIGLHLFGIICLLPWIHANAGSKYTDWLDQNGLDWSWWAIYSAQTMTDNLGFTLTPDSMVSFKDATWPILVMTFLAFAGNTCYPIFLRLIIFTMSKLVPKKSATKGHLQFLLDHPRRCYTLLFPSKPTWVLFGILVALNFVDVLLMIVLDLKNPAVTDLPIGPRILSALFQAASARHTGTATFNLSLVNPAVQFSLICMMYIAVFPIAISIRASNTDENHALGIYSGESNLNELSGVDYVTAHIRNQLSFDLWYIFLGTFCICIAESERIMDPKDPAFSVFPVFFEVVSAYGNVGLSLGHPTVNTSLCGQFTPFSKVVICAMMIRGRHRGLPNSIDRAIMLPGEDRPGEAPLSQYGGHSGRPAAKDQ</sequence>
<dbReference type="RefSeq" id="XP_009224632.1">
    <property type="nucleotide sequence ID" value="XM_009226368.1"/>
</dbReference>
<reference evidence="12" key="3">
    <citation type="submission" date="2010-09" db="EMBL/GenBank/DDBJ databases">
        <title>Annotation of Gaeumannomyces graminis var. tritici R3-111a-1.</title>
        <authorList>
            <consortium name="The Broad Institute Genome Sequencing Platform"/>
            <person name="Ma L.-J."/>
            <person name="Dead R."/>
            <person name="Young S.K."/>
            <person name="Zeng Q."/>
            <person name="Gargeya S."/>
            <person name="Fitzgerald M."/>
            <person name="Haas B."/>
            <person name="Abouelleil A."/>
            <person name="Alvarado L."/>
            <person name="Arachchi H.M."/>
            <person name="Berlin A."/>
            <person name="Brown A."/>
            <person name="Chapman S.B."/>
            <person name="Chen Z."/>
            <person name="Dunbar C."/>
            <person name="Freedman E."/>
            <person name="Gearin G."/>
            <person name="Gellesch M."/>
            <person name="Goldberg J."/>
            <person name="Griggs A."/>
            <person name="Gujja S."/>
            <person name="Heiman D."/>
            <person name="Howarth C."/>
            <person name="Larson L."/>
            <person name="Lui A."/>
            <person name="MacDonald P.J.P."/>
            <person name="Mehta T."/>
            <person name="Montmayeur A."/>
            <person name="Murphy C."/>
            <person name="Neiman D."/>
            <person name="Pearson M."/>
            <person name="Priest M."/>
            <person name="Roberts A."/>
            <person name="Saif S."/>
            <person name="Shea T."/>
            <person name="Shenoy N."/>
            <person name="Sisk P."/>
            <person name="Stolte C."/>
            <person name="Sykes S."/>
            <person name="Yandava C."/>
            <person name="Wortman J."/>
            <person name="Nusbaum C."/>
            <person name="Birren B."/>
        </authorList>
    </citation>
    <scope>NUCLEOTIDE SEQUENCE</scope>
    <source>
        <strain evidence="12">R3-111a-1</strain>
    </source>
</reference>
<dbReference type="EMBL" id="GL385398">
    <property type="protein sequence ID" value="EJT74688.1"/>
    <property type="molecule type" value="Genomic_DNA"/>
</dbReference>
<comment type="caution">
    <text evidence="10">Lacks conserved residue(s) required for the propagation of feature annotation.</text>
</comment>
<keyword evidence="9 10" id="KW-0472">Membrane</keyword>
<dbReference type="PANTHER" id="PTHR31064">
    <property type="entry name" value="POTASSIUM TRANSPORT PROTEIN DDB_G0292412-RELATED"/>
    <property type="match status" value="1"/>
</dbReference>
<dbReference type="InterPro" id="IPR003445">
    <property type="entry name" value="Cat_transpt"/>
</dbReference>
<dbReference type="AlphaFoldDB" id="J3P4U0"/>
<dbReference type="Proteomes" id="UP000006039">
    <property type="component" value="Unassembled WGS sequence"/>
</dbReference>
<evidence type="ECO:0000313" key="13">
    <source>
        <dbReference type="EnsemblFungi" id="EJT74688"/>
    </source>
</evidence>
<feature type="transmembrane region" description="Helical" evidence="10">
    <location>
        <begin position="12"/>
        <end position="31"/>
    </location>
</feature>
<feature type="region of interest" description="Disordered" evidence="11">
    <location>
        <begin position="214"/>
        <end position="246"/>
    </location>
</feature>
<dbReference type="eggNOG" id="KOG1341">
    <property type="taxonomic scope" value="Eukaryota"/>
</dbReference>
<dbReference type="InterPro" id="IPR051143">
    <property type="entry name" value="TrkH_K-transport"/>
</dbReference>
<dbReference type="STRING" id="644352.J3P4U0"/>
<evidence type="ECO:0000256" key="2">
    <source>
        <dbReference type="ARBA" id="ARBA00009137"/>
    </source>
</evidence>
<reference evidence="12" key="2">
    <citation type="submission" date="2010-07" db="EMBL/GenBank/DDBJ databases">
        <authorList>
            <consortium name="The Broad Institute Genome Sequencing Platform"/>
            <consortium name="Broad Institute Genome Sequencing Center for Infectious Disease"/>
            <person name="Ma L.-J."/>
            <person name="Dead R."/>
            <person name="Young S."/>
            <person name="Zeng Q."/>
            <person name="Koehrsen M."/>
            <person name="Alvarado L."/>
            <person name="Berlin A."/>
            <person name="Chapman S.B."/>
            <person name="Chen Z."/>
            <person name="Freedman E."/>
            <person name="Gellesch M."/>
            <person name="Goldberg J."/>
            <person name="Griggs A."/>
            <person name="Gujja S."/>
            <person name="Heilman E.R."/>
            <person name="Heiman D."/>
            <person name="Hepburn T."/>
            <person name="Howarth C."/>
            <person name="Jen D."/>
            <person name="Larson L."/>
            <person name="Mehta T."/>
            <person name="Neiman D."/>
            <person name="Pearson M."/>
            <person name="Roberts A."/>
            <person name="Saif S."/>
            <person name="Shea T."/>
            <person name="Shenoy N."/>
            <person name="Sisk P."/>
            <person name="Stolte C."/>
            <person name="Sykes S."/>
            <person name="Walk T."/>
            <person name="White J."/>
            <person name="Yandava C."/>
            <person name="Haas B."/>
            <person name="Nusbaum C."/>
            <person name="Birren B."/>
        </authorList>
    </citation>
    <scope>NUCLEOTIDE SEQUENCE</scope>
    <source>
        <strain evidence="12">R3-111a-1</strain>
    </source>
</reference>
<feature type="region of interest" description="Disordered" evidence="11">
    <location>
        <begin position="679"/>
        <end position="702"/>
    </location>
</feature>
<evidence type="ECO:0000256" key="10">
    <source>
        <dbReference type="PIRNR" id="PIRNR002450"/>
    </source>
</evidence>
<keyword evidence="6 10" id="KW-0630">Potassium</keyword>
<feature type="region of interest" description="Disordered" evidence="11">
    <location>
        <begin position="151"/>
        <end position="182"/>
    </location>
</feature>
<dbReference type="GeneID" id="20348984"/>
<keyword evidence="3 10" id="KW-0813">Transport</keyword>